<dbReference type="GO" id="GO:0000271">
    <property type="term" value="P:polysaccharide biosynthetic process"/>
    <property type="evidence" value="ECO:0007669"/>
    <property type="project" value="UniProtKB-KW"/>
</dbReference>
<evidence type="ECO:0000256" key="3">
    <source>
        <dbReference type="ARBA" id="ARBA00006683"/>
    </source>
</evidence>
<dbReference type="GO" id="GO:0004713">
    <property type="term" value="F:protein tyrosine kinase activity"/>
    <property type="evidence" value="ECO:0007669"/>
    <property type="project" value="TreeGrafter"/>
</dbReference>
<keyword evidence="8 12" id="KW-1133">Transmembrane helix</keyword>
<dbReference type="Proteomes" id="UP000563523">
    <property type="component" value="Unassembled WGS sequence"/>
</dbReference>
<organism evidence="15 16">
    <name type="scientific">Bombilactobacillus apium</name>
    <dbReference type="NCBI Taxonomy" id="2675299"/>
    <lineage>
        <taxon>Bacteria</taxon>
        <taxon>Bacillati</taxon>
        <taxon>Bacillota</taxon>
        <taxon>Bacilli</taxon>
        <taxon>Lactobacillales</taxon>
        <taxon>Lactobacillaceae</taxon>
        <taxon>Bombilactobacillus</taxon>
    </lineage>
</organism>
<feature type="domain" description="Polysaccharide chain length determinant N-terminal" evidence="13">
    <location>
        <begin position="6"/>
        <end position="95"/>
    </location>
</feature>
<accession>A0A850R2H1</accession>
<keyword evidence="9 12" id="KW-0472">Membrane</keyword>
<sequence>MNDEVINLGQLMATLRKHLLLILLMTGIGGVLAVAVTYFVMTPQYQSSSLILVNQKRSEDGNAQYNQIQSDLQMINTYKDIITKDVVMKQVKKNLNARNFAVSGNTDNLAKKIKISNNQNSQVLSVTAKADDPYLARALADETVSVFQEKVTKIMTNAKNVSVISKGSLKRKPVSPRPTINIVLGLLVGLIVGCLVALIRDLTDKTIKSTEFIEQKLRLPMLGSISEIDAADMKLGLARSRKMRNHKLPTRR</sequence>
<dbReference type="GO" id="GO:0005886">
    <property type="term" value="C:plasma membrane"/>
    <property type="evidence" value="ECO:0007669"/>
    <property type="project" value="UniProtKB-SubCell"/>
</dbReference>
<evidence type="ECO:0000256" key="8">
    <source>
        <dbReference type="ARBA" id="ARBA00022989"/>
    </source>
</evidence>
<comment type="subcellular location">
    <subcellularLocation>
        <location evidence="1">Cell membrane</location>
        <topology evidence="1">Multi-pass membrane protein</topology>
    </subcellularLocation>
</comment>
<evidence type="ECO:0000256" key="5">
    <source>
        <dbReference type="ARBA" id="ARBA00022475"/>
    </source>
</evidence>
<evidence type="ECO:0000256" key="7">
    <source>
        <dbReference type="ARBA" id="ARBA00022903"/>
    </source>
</evidence>
<comment type="similarity">
    <text evidence="3">Belongs to the CpsC/CapA family.</text>
</comment>
<dbReference type="Pfam" id="PF02706">
    <property type="entry name" value="Wzz"/>
    <property type="match status" value="1"/>
</dbReference>
<evidence type="ECO:0000256" key="9">
    <source>
        <dbReference type="ARBA" id="ARBA00023136"/>
    </source>
</evidence>
<keyword evidence="5" id="KW-1003">Cell membrane</keyword>
<evidence type="ECO:0000256" key="12">
    <source>
        <dbReference type="SAM" id="Phobius"/>
    </source>
</evidence>
<evidence type="ECO:0000313" key="15">
    <source>
        <dbReference type="EMBL" id="NVY96211.1"/>
    </source>
</evidence>
<evidence type="ECO:0000256" key="1">
    <source>
        <dbReference type="ARBA" id="ARBA00004651"/>
    </source>
</evidence>
<dbReference type="PANTHER" id="PTHR32309:SF13">
    <property type="entry name" value="FERRIC ENTEROBACTIN TRANSPORT PROTEIN FEPE"/>
    <property type="match status" value="1"/>
</dbReference>
<evidence type="ECO:0000256" key="10">
    <source>
        <dbReference type="ARBA" id="ARBA00023169"/>
    </source>
</evidence>
<comment type="caution">
    <text evidence="15">The sequence shown here is derived from an EMBL/GenBank/DDBJ whole genome shotgun (WGS) entry which is preliminary data.</text>
</comment>
<evidence type="ECO:0000256" key="6">
    <source>
        <dbReference type="ARBA" id="ARBA00022692"/>
    </source>
</evidence>
<dbReference type="InterPro" id="IPR003856">
    <property type="entry name" value="LPS_length_determ_N"/>
</dbReference>
<reference evidence="15 16" key="1">
    <citation type="submission" date="2020-06" db="EMBL/GenBank/DDBJ databases">
        <authorList>
            <person name="Kang J."/>
        </authorList>
    </citation>
    <scope>NUCLEOTIDE SEQUENCE [LARGE SCALE GENOMIC DNA]</scope>
    <source>
        <strain evidence="15 16">DCY120</strain>
    </source>
</reference>
<dbReference type="InterPro" id="IPR050445">
    <property type="entry name" value="Bact_polysacc_biosynth/exp"/>
</dbReference>
<feature type="domain" description="Tyrosine-protein kinase G-rich" evidence="14">
    <location>
        <begin position="148"/>
        <end position="201"/>
    </location>
</feature>
<protein>
    <recommendedName>
        <fullName evidence="4">Capsular polysaccharide biosynthesis protein CpsC</fullName>
    </recommendedName>
</protein>
<evidence type="ECO:0000256" key="2">
    <source>
        <dbReference type="ARBA" id="ARBA00005132"/>
    </source>
</evidence>
<proteinExistence type="inferred from homology"/>
<name>A0A850R2H1_9LACO</name>
<comment type="pathway">
    <text evidence="2">Capsule biogenesis; capsule polysaccharide biosynthesis.</text>
</comment>
<dbReference type="AlphaFoldDB" id="A0A850R2H1"/>
<comment type="function">
    <text evidence="11">Required for CpsD phosphorylation. Involved in the regulation of capsular polysaccharide biosynthesis. May be part of a complex that directs the coordinated polymerization and export to the cell surface of the capsular polysaccharide.</text>
</comment>
<evidence type="ECO:0000259" key="13">
    <source>
        <dbReference type="Pfam" id="PF02706"/>
    </source>
</evidence>
<keyword evidence="6 12" id="KW-0812">Transmembrane</keyword>
<dbReference type="InterPro" id="IPR032807">
    <property type="entry name" value="GNVR"/>
</dbReference>
<dbReference type="PANTHER" id="PTHR32309">
    <property type="entry name" value="TYROSINE-PROTEIN KINASE"/>
    <property type="match status" value="1"/>
</dbReference>
<dbReference type="Pfam" id="PF13807">
    <property type="entry name" value="GNVR"/>
    <property type="match status" value="1"/>
</dbReference>
<feature type="transmembrane region" description="Helical" evidence="12">
    <location>
        <begin position="180"/>
        <end position="199"/>
    </location>
</feature>
<keyword evidence="10" id="KW-0270">Exopolysaccharide synthesis</keyword>
<dbReference type="EMBL" id="JABZEC010000002">
    <property type="protein sequence ID" value="NVY96211.1"/>
    <property type="molecule type" value="Genomic_DNA"/>
</dbReference>
<evidence type="ECO:0000256" key="4">
    <source>
        <dbReference type="ARBA" id="ARBA00020739"/>
    </source>
</evidence>
<evidence type="ECO:0000259" key="14">
    <source>
        <dbReference type="Pfam" id="PF13807"/>
    </source>
</evidence>
<gene>
    <name evidence="15" type="ORF">HU830_03340</name>
</gene>
<keyword evidence="7" id="KW-0972">Capsule biogenesis/degradation</keyword>
<dbReference type="RefSeq" id="WP_176942365.1">
    <property type="nucleotide sequence ID" value="NZ_JABZEC010000002.1"/>
</dbReference>
<evidence type="ECO:0000313" key="16">
    <source>
        <dbReference type="Proteomes" id="UP000563523"/>
    </source>
</evidence>
<keyword evidence="16" id="KW-1185">Reference proteome</keyword>
<feature type="transmembrane region" description="Helical" evidence="12">
    <location>
        <begin position="20"/>
        <end position="41"/>
    </location>
</feature>
<evidence type="ECO:0000256" key="11">
    <source>
        <dbReference type="ARBA" id="ARBA00045736"/>
    </source>
</evidence>